<comment type="caution">
    <text evidence="1">The sequence shown here is derived from an EMBL/GenBank/DDBJ whole genome shotgun (WGS) entry which is preliminary data.</text>
</comment>
<proteinExistence type="predicted"/>
<protein>
    <submittedName>
        <fullName evidence="1">Uncharacterized protein</fullName>
    </submittedName>
</protein>
<reference evidence="1 2" key="1">
    <citation type="submission" date="2020-01" db="EMBL/GenBank/DDBJ databases">
        <authorList>
            <person name="Gupta K D."/>
        </authorList>
    </citation>
    <scope>NUCLEOTIDE SEQUENCE [LARGE SCALE GENOMIC DNA]</scope>
</reference>
<organism evidence="1 2">
    <name type="scientific">Cyclocybe aegerita</name>
    <name type="common">Black poplar mushroom</name>
    <name type="synonym">Agrocybe aegerita</name>
    <dbReference type="NCBI Taxonomy" id="1973307"/>
    <lineage>
        <taxon>Eukaryota</taxon>
        <taxon>Fungi</taxon>
        <taxon>Dikarya</taxon>
        <taxon>Basidiomycota</taxon>
        <taxon>Agaricomycotina</taxon>
        <taxon>Agaricomycetes</taxon>
        <taxon>Agaricomycetidae</taxon>
        <taxon>Agaricales</taxon>
        <taxon>Agaricineae</taxon>
        <taxon>Bolbitiaceae</taxon>
        <taxon>Cyclocybe</taxon>
    </lineage>
</organism>
<name>A0A8S0XR46_CYCAE</name>
<sequence>MSSKLPYVQALSSKRSEQTVGKGAPSPLHREVEFHPVHVGQRPSVHTPLALALNDSDFRTQPYHDGSPRPCKLTFSQWQLSYEMAVFKLAALLSAFVAAAQANPVAVPRAALDLFVPPIIKPDATTVWTVGQNETVIWDTSNAPAIISNGAAVCLSGFGVIARGFDLRAGSVVVQVPAQVVPGPYNITLFGDSGNISPAFSIVSV</sequence>
<keyword evidence="2" id="KW-1185">Reference proteome</keyword>
<dbReference type="AlphaFoldDB" id="A0A8S0XR46"/>
<dbReference type="OrthoDB" id="2973648at2759"/>
<evidence type="ECO:0000313" key="1">
    <source>
        <dbReference type="EMBL" id="CAA7263607.1"/>
    </source>
</evidence>
<evidence type="ECO:0000313" key="2">
    <source>
        <dbReference type="Proteomes" id="UP000467700"/>
    </source>
</evidence>
<accession>A0A8S0XR46</accession>
<dbReference type="Proteomes" id="UP000467700">
    <property type="component" value="Unassembled WGS sequence"/>
</dbReference>
<dbReference type="EMBL" id="CACVBS010000040">
    <property type="protein sequence ID" value="CAA7263607.1"/>
    <property type="molecule type" value="Genomic_DNA"/>
</dbReference>
<gene>
    <name evidence="1" type="ORF">AAE3_LOCUS5884</name>
</gene>